<accession>A0A0B3SRZ7</accession>
<dbReference type="Proteomes" id="UP000030960">
    <property type="component" value="Unassembled WGS sequence"/>
</dbReference>
<dbReference type="EMBL" id="JSUQ01000008">
    <property type="protein sequence ID" value="KHQ53249.1"/>
    <property type="molecule type" value="Genomic_DNA"/>
</dbReference>
<keyword evidence="2" id="KW-1185">Reference proteome</keyword>
<evidence type="ECO:0000313" key="1">
    <source>
        <dbReference type="EMBL" id="KHQ53249.1"/>
    </source>
</evidence>
<dbReference type="RefSeq" id="WP_043141098.1">
    <property type="nucleotide sequence ID" value="NZ_AP022337.1"/>
</dbReference>
<sequence>MPVTFEVLPGFNLVLVHFRGEVGTEEHIESFLEYAAHPLYDRHQHALVDMADCTLHDAYFADMQRLAYRLKGYYAERDHASRTSVYAPGDVVYGMSRMYQSITDGLSPWETGVFRTRDEAMAFVDVAPESPQGASLRAIWNAGR</sequence>
<dbReference type="AlphaFoldDB" id="A0A0B3SRZ7"/>
<dbReference type="OrthoDB" id="7877306at2"/>
<organism evidence="1 2">
    <name type="scientific">Mameliella alba</name>
    <dbReference type="NCBI Taxonomy" id="561184"/>
    <lineage>
        <taxon>Bacteria</taxon>
        <taxon>Pseudomonadati</taxon>
        <taxon>Pseudomonadota</taxon>
        <taxon>Alphaproteobacteria</taxon>
        <taxon>Rhodobacterales</taxon>
        <taxon>Roseobacteraceae</taxon>
        <taxon>Mameliella</taxon>
    </lineage>
</organism>
<gene>
    <name evidence="1" type="ORF">OA50_02276</name>
</gene>
<reference evidence="1 2" key="1">
    <citation type="submission" date="2014-10" db="EMBL/GenBank/DDBJ databases">
        <title>Genome sequence of Ponticoccus sp. strain UMTAT08 isolated from clonal culture of toxic dinoflagellate Alexandrium tamiyavanichii.</title>
        <authorList>
            <person name="Gan H.Y."/>
            <person name="Muhd D.-D."/>
            <person name="Mohd Noor M.E."/>
            <person name="Yeong Y.S."/>
            <person name="Usup G."/>
        </authorList>
    </citation>
    <scope>NUCLEOTIDE SEQUENCE [LARGE SCALE GENOMIC DNA]</scope>
    <source>
        <strain evidence="1 2">UMTAT08</strain>
    </source>
</reference>
<comment type="caution">
    <text evidence="1">The sequence shown here is derived from an EMBL/GenBank/DDBJ whole genome shotgun (WGS) entry which is preliminary data.</text>
</comment>
<evidence type="ECO:0000313" key="2">
    <source>
        <dbReference type="Proteomes" id="UP000030960"/>
    </source>
</evidence>
<protein>
    <submittedName>
        <fullName evidence="1">Uncharacterized protein</fullName>
    </submittedName>
</protein>
<proteinExistence type="predicted"/>
<dbReference type="GeneID" id="66503146"/>
<accession>A0A225PKR5</accession>
<accession>A0A225QHM0</accession>
<name>A0A0B3SRZ7_9RHOB</name>